<sequence length="538" mass="60318">MSLSPSLPNFAARSIINYMSSVNPRPLAEILAAMPSKTDADVAFVMKAYEFSQKAHEGQKRFSGNPYFTHPAEVGFLLASAGLDASTIAAGLLHDTIEDAGVKAETMKEMFGQEVLSLVEGVTKLGTLRYQGMERHTESLRKLFAATAKDIRVLIIKLMDRLHNARTLQFVPREEKRMRIAQETLEIYAPIADRLGMSIAKQELEDAAFPFALPKEYEKTRELLKERKKENEKRLEKVEKDLKRELGEASLRTFRTEARIKGIYSLYRKLERKGWDIAKIYDIIALRIIFPELADCYAALGVIHAHWRPVPGKIKDYIAFPKPNGYQSIHTTVYTGDGGALEIQLRTEAQHREALFGIASHLTYKEVQKGTGDKRRGLNWMRQFFPSLGLGDSQAAHSETKISTTKATVPAWVKELAHAHDADASEGYLDTLKEDFFSHRVFVFTPKGDVIDLPIDATPIDFAYAVHSDVGNKMSGARVNGKMVALDTALRNGDMVDIITKPSAKPSRKWHDIAKTNMAKKHIRAALAAMEKKTNYAL</sequence>
<accession>A0A0G2A479</accession>
<dbReference type="SMART" id="SM00471">
    <property type="entry name" value="HDc"/>
    <property type="match status" value="1"/>
</dbReference>
<evidence type="ECO:0000259" key="3">
    <source>
        <dbReference type="PROSITE" id="PS51880"/>
    </source>
</evidence>
<reference evidence="4 5" key="1">
    <citation type="journal article" date="2015" name="Nature">
        <title>rRNA introns, odd ribosomes, and small enigmatic genomes across a large radiation of phyla.</title>
        <authorList>
            <person name="Brown C.T."/>
            <person name="Hug L.A."/>
            <person name="Thomas B.C."/>
            <person name="Sharon I."/>
            <person name="Castelle C.J."/>
            <person name="Singh A."/>
            <person name="Wilkins M.J."/>
            <person name="Williams K.H."/>
            <person name="Banfield J.F."/>
        </authorList>
    </citation>
    <scope>NUCLEOTIDE SEQUENCE [LARGE SCALE GENOMIC DNA]</scope>
</reference>
<keyword evidence="2" id="KW-0175">Coiled coil</keyword>
<dbReference type="FunFam" id="3.30.460.10:FF:000001">
    <property type="entry name" value="GTP pyrophosphokinase RelA"/>
    <property type="match status" value="1"/>
</dbReference>
<dbReference type="InterPro" id="IPR033655">
    <property type="entry name" value="TGS_RelA/SpoT"/>
</dbReference>
<dbReference type="Pfam" id="PF13328">
    <property type="entry name" value="HD_4"/>
    <property type="match status" value="1"/>
</dbReference>
<dbReference type="InterPro" id="IPR012676">
    <property type="entry name" value="TGS-like"/>
</dbReference>
<evidence type="ECO:0000256" key="2">
    <source>
        <dbReference type="SAM" id="Coils"/>
    </source>
</evidence>
<dbReference type="Pfam" id="PF02824">
    <property type="entry name" value="TGS"/>
    <property type="match status" value="1"/>
</dbReference>
<dbReference type="SUPFAM" id="SSF81301">
    <property type="entry name" value="Nucleotidyltransferase"/>
    <property type="match status" value="1"/>
</dbReference>
<dbReference type="InterPro" id="IPR043519">
    <property type="entry name" value="NT_sf"/>
</dbReference>
<dbReference type="PANTHER" id="PTHR21262">
    <property type="entry name" value="GUANOSINE-3',5'-BIS DIPHOSPHATE 3'-PYROPHOSPHOHYDROLASE"/>
    <property type="match status" value="1"/>
</dbReference>
<dbReference type="CDD" id="cd01668">
    <property type="entry name" value="TGS_RSH"/>
    <property type="match status" value="1"/>
</dbReference>
<dbReference type="SMART" id="SM00954">
    <property type="entry name" value="RelA_SpoT"/>
    <property type="match status" value="1"/>
</dbReference>
<dbReference type="InterPro" id="IPR012675">
    <property type="entry name" value="Beta-grasp_dom_sf"/>
</dbReference>
<evidence type="ECO:0000313" key="5">
    <source>
        <dbReference type="Proteomes" id="UP000034185"/>
    </source>
</evidence>
<dbReference type="FunFam" id="1.10.3210.10:FF:000001">
    <property type="entry name" value="GTP pyrophosphokinase RelA"/>
    <property type="match status" value="1"/>
</dbReference>
<comment type="similarity">
    <text evidence="1">Belongs to the RelA/SpoT family.</text>
</comment>
<comment type="caution">
    <text evidence="4">The sequence shown here is derived from an EMBL/GenBank/DDBJ whole genome shotgun (WGS) entry which is preliminary data.</text>
</comment>
<organism evidence="4 5">
    <name type="scientific">Candidatus Kaiserbacteria bacterium GW2011_GWB1_52_6</name>
    <dbReference type="NCBI Taxonomy" id="1618674"/>
    <lineage>
        <taxon>Bacteria</taxon>
        <taxon>Candidatus Kaiseribacteriota</taxon>
    </lineage>
</organism>
<protein>
    <submittedName>
        <fullName evidence="4">(P)ppGpp synthetase</fullName>
    </submittedName>
</protein>
<dbReference type="Gene3D" id="3.30.460.10">
    <property type="entry name" value="Beta Polymerase, domain 2"/>
    <property type="match status" value="1"/>
</dbReference>
<dbReference type="PATRIC" id="fig|1618674.3.peg.489"/>
<dbReference type="Pfam" id="PF04607">
    <property type="entry name" value="RelA_SpoT"/>
    <property type="match status" value="1"/>
</dbReference>
<dbReference type="AlphaFoldDB" id="A0A0G2A479"/>
<dbReference type="CDD" id="cd05399">
    <property type="entry name" value="NT_Rel-Spo_like"/>
    <property type="match status" value="1"/>
</dbReference>
<feature type="coiled-coil region" evidence="2">
    <location>
        <begin position="221"/>
        <end position="248"/>
    </location>
</feature>
<gene>
    <name evidence="4" type="ORF">UY70_C0018G0006</name>
</gene>
<dbReference type="InterPro" id="IPR003607">
    <property type="entry name" value="HD/PDEase_dom"/>
</dbReference>
<dbReference type="Gene3D" id="3.10.20.30">
    <property type="match status" value="1"/>
</dbReference>
<dbReference type="SUPFAM" id="SSF81271">
    <property type="entry name" value="TGS-like"/>
    <property type="match status" value="1"/>
</dbReference>
<proteinExistence type="inferred from homology"/>
<evidence type="ECO:0000313" key="4">
    <source>
        <dbReference type="EMBL" id="KKW27039.1"/>
    </source>
</evidence>
<dbReference type="InterPro" id="IPR004095">
    <property type="entry name" value="TGS"/>
</dbReference>
<dbReference type="FunFam" id="3.10.20.30:FF:000002">
    <property type="entry name" value="GTP pyrophosphokinase (RelA/SpoT)"/>
    <property type="match status" value="1"/>
</dbReference>
<dbReference type="EMBL" id="LCRA01000018">
    <property type="protein sequence ID" value="KKW27039.1"/>
    <property type="molecule type" value="Genomic_DNA"/>
</dbReference>
<feature type="domain" description="TGS" evidence="3">
    <location>
        <begin position="439"/>
        <end position="500"/>
    </location>
</feature>
<dbReference type="SUPFAM" id="SSF109604">
    <property type="entry name" value="HD-domain/PDEase-like"/>
    <property type="match status" value="1"/>
</dbReference>
<dbReference type="Proteomes" id="UP000034185">
    <property type="component" value="Unassembled WGS sequence"/>
</dbReference>
<dbReference type="CDD" id="cd00077">
    <property type="entry name" value="HDc"/>
    <property type="match status" value="1"/>
</dbReference>
<dbReference type="GO" id="GO:0015969">
    <property type="term" value="P:guanosine tetraphosphate metabolic process"/>
    <property type="evidence" value="ECO:0007669"/>
    <property type="project" value="InterPro"/>
</dbReference>
<dbReference type="PANTHER" id="PTHR21262:SF31">
    <property type="entry name" value="GTP PYROPHOSPHOKINASE"/>
    <property type="match status" value="1"/>
</dbReference>
<dbReference type="GO" id="GO:0005886">
    <property type="term" value="C:plasma membrane"/>
    <property type="evidence" value="ECO:0007669"/>
    <property type="project" value="TreeGrafter"/>
</dbReference>
<dbReference type="PROSITE" id="PS51880">
    <property type="entry name" value="TGS"/>
    <property type="match status" value="1"/>
</dbReference>
<dbReference type="InterPro" id="IPR007685">
    <property type="entry name" value="RelA_SpoT"/>
</dbReference>
<evidence type="ECO:0000256" key="1">
    <source>
        <dbReference type="ARBA" id="ARBA00007476"/>
    </source>
</evidence>
<name>A0A0G2A479_9BACT</name>
<dbReference type="Gene3D" id="1.10.3210.10">
    <property type="entry name" value="Hypothetical protein af1432"/>
    <property type="match status" value="1"/>
</dbReference>